<dbReference type="SUPFAM" id="SSF47413">
    <property type="entry name" value="lambda repressor-like DNA-binding domains"/>
    <property type="match status" value="1"/>
</dbReference>
<evidence type="ECO:0000256" key="1">
    <source>
        <dbReference type="ARBA" id="ARBA00007227"/>
    </source>
</evidence>
<proteinExistence type="inferred from homology"/>
<dbReference type="InterPro" id="IPR010982">
    <property type="entry name" value="Lambda_DNA-bd_dom_sf"/>
</dbReference>
<dbReference type="InterPro" id="IPR052345">
    <property type="entry name" value="Rad_response_metalloprotease"/>
</dbReference>
<protein>
    <submittedName>
        <fullName evidence="3">Helix-turn-helix domain-containing protein</fullName>
    </submittedName>
</protein>
<name>A0ABV4XNZ7_9CYAN</name>
<organism evidence="3 4">
    <name type="scientific">Floridaenema flaviceps BLCC-F50</name>
    <dbReference type="NCBI Taxonomy" id="3153642"/>
    <lineage>
        <taxon>Bacteria</taxon>
        <taxon>Bacillati</taxon>
        <taxon>Cyanobacteriota</taxon>
        <taxon>Cyanophyceae</taxon>
        <taxon>Oscillatoriophycideae</taxon>
        <taxon>Aerosakkonematales</taxon>
        <taxon>Aerosakkonemataceae</taxon>
        <taxon>Floridanema</taxon>
        <taxon>Floridanema flaviceps</taxon>
    </lineage>
</organism>
<feature type="domain" description="HTH cro/C1-type" evidence="2">
    <location>
        <begin position="6"/>
        <end position="62"/>
    </location>
</feature>
<accession>A0ABV4XNZ7</accession>
<dbReference type="Pfam" id="PF06114">
    <property type="entry name" value="Peptidase_M78"/>
    <property type="match status" value="1"/>
</dbReference>
<keyword evidence="4" id="KW-1185">Reference proteome</keyword>
<dbReference type="Proteomes" id="UP001576784">
    <property type="component" value="Unassembled WGS sequence"/>
</dbReference>
<evidence type="ECO:0000313" key="3">
    <source>
        <dbReference type="EMBL" id="MFB2893436.1"/>
    </source>
</evidence>
<dbReference type="Gene3D" id="1.10.260.40">
    <property type="entry name" value="lambda repressor-like DNA-binding domains"/>
    <property type="match status" value="1"/>
</dbReference>
<sequence>MIGTRIKLARKKAGYSLRDLAEALGGKVSAQAIGKYERGEMTPSSDVLIALSKALGVTIAYLMDSQRIELTSVDFRTKASTTVKDRARVETEVIEWVERYLQIEQILELDVSHWKKPFEQLETVHSIEESEDLANRVRDRWKLGLDPIPNMTELLEEKGLKVLIVDLPERISGFTCLVKRPGDLADLPVIIVNKICSLERRRLTLAHELCHRLIDPQYLSEKEEEYAATRFAGAFLMPRSHLEKEVGKHRNSLGYRELMSLKLIYRVSGAALIVRLRDIGVISSSVLTYMFQSVARTWRTKEPEELEPEDKRGQYEQPRRFERLCYRALAEDLISVPKASELLRCSIEKVEAGLKGPKSADANSH</sequence>
<dbReference type="CDD" id="cd00093">
    <property type="entry name" value="HTH_XRE"/>
    <property type="match status" value="1"/>
</dbReference>
<dbReference type="Gene3D" id="1.10.10.2910">
    <property type="match status" value="1"/>
</dbReference>
<dbReference type="InterPro" id="IPR001387">
    <property type="entry name" value="Cro/C1-type_HTH"/>
</dbReference>
<dbReference type="PANTHER" id="PTHR43236">
    <property type="entry name" value="ANTITOXIN HIGA1"/>
    <property type="match status" value="1"/>
</dbReference>
<dbReference type="RefSeq" id="WP_413263097.1">
    <property type="nucleotide sequence ID" value="NZ_JBHFNR010000075.1"/>
</dbReference>
<comment type="caution">
    <text evidence="3">The sequence shown here is derived from an EMBL/GenBank/DDBJ whole genome shotgun (WGS) entry which is preliminary data.</text>
</comment>
<gene>
    <name evidence="3" type="ORF">ACE1CI_11030</name>
</gene>
<reference evidence="3 4" key="1">
    <citation type="submission" date="2024-09" db="EMBL/GenBank/DDBJ databases">
        <title>Floridaenema gen nov. (Aerosakkonemataceae, Aerosakkonematales ord. nov., Cyanobacteria) from benthic tropical and subtropical fresh waters, with the description of four new species.</title>
        <authorList>
            <person name="Moretto J.A."/>
            <person name="Berthold D.E."/>
            <person name="Lefler F.W."/>
            <person name="Huang I.-S."/>
            <person name="Laughinghouse H. IV."/>
        </authorList>
    </citation>
    <scope>NUCLEOTIDE SEQUENCE [LARGE SCALE GENOMIC DNA]</scope>
    <source>
        <strain evidence="3 4">BLCC-F50</strain>
    </source>
</reference>
<dbReference type="SMART" id="SM00530">
    <property type="entry name" value="HTH_XRE"/>
    <property type="match status" value="1"/>
</dbReference>
<dbReference type="InterPro" id="IPR010359">
    <property type="entry name" value="IrrE_HExxH"/>
</dbReference>
<evidence type="ECO:0000259" key="2">
    <source>
        <dbReference type="PROSITE" id="PS50943"/>
    </source>
</evidence>
<dbReference type="PANTHER" id="PTHR43236:SF1">
    <property type="entry name" value="BLL7220 PROTEIN"/>
    <property type="match status" value="1"/>
</dbReference>
<dbReference type="EMBL" id="JBHFNR010000075">
    <property type="protein sequence ID" value="MFB2893436.1"/>
    <property type="molecule type" value="Genomic_DNA"/>
</dbReference>
<comment type="similarity">
    <text evidence="1">Belongs to the short-chain fatty acyl-CoA assimilation regulator (ScfR) family.</text>
</comment>
<evidence type="ECO:0000313" key="4">
    <source>
        <dbReference type="Proteomes" id="UP001576784"/>
    </source>
</evidence>
<dbReference type="Pfam" id="PF01381">
    <property type="entry name" value="HTH_3"/>
    <property type="match status" value="1"/>
</dbReference>
<dbReference type="PROSITE" id="PS50943">
    <property type="entry name" value="HTH_CROC1"/>
    <property type="match status" value="1"/>
</dbReference>